<comment type="caution">
    <text evidence="15">The sequence shown here is derived from an EMBL/GenBank/DDBJ whole genome shotgun (WGS) entry which is preliminary data.</text>
</comment>
<dbReference type="SUPFAM" id="SSF52833">
    <property type="entry name" value="Thioredoxin-like"/>
    <property type="match status" value="1"/>
</dbReference>
<dbReference type="PIRSF" id="PIRSF000239">
    <property type="entry name" value="AHPC"/>
    <property type="match status" value="1"/>
</dbReference>
<feature type="domain" description="Thioredoxin" evidence="14">
    <location>
        <begin position="16"/>
        <end position="168"/>
    </location>
</feature>
<evidence type="ECO:0000313" key="15">
    <source>
        <dbReference type="EMBL" id="GAC42365.1"/>
    </source>
</evidence>
<dbReference type="EMBL" id="BALG01000093">
    <property type="protein sequence ID" value="GAC42365.1"/>
    <property type="molecule type" value="Genomic_DNA"/>
</dbReference>
<evidence type="ECO:0000313" key="16">
    <source>
        <dbReference type="Proteomes" id="UP000029453"/>
    </source>
</evidence>
<dbReference type="GO" id="GO:0034599">
    <property type="term" value="P:cellular response to oxidative stress"/>
    <property type="evidence" value="ECO:0007669"/>
    <property type="project" value="TreeGrafter"/>
</dbReference>
<organism evidence="15 16">
    <name type="scientific">Paenibacillus popilliae ATCC 14706</name>
    <dbReference type="NCBI Taxonomy" id="1212764"/>
    <lineage>
        <taxon>Bacteria</taxon>
        <taxon>Bacillati</taxon>
        <taxon>Bacillota</taxon>
        <taxon>Bacilli</taxon>
        <taxon>Bacillales</taxon>
        <taxon>Paenibacillaceae</taxon>
        <taxon>Paenibacillus</taxon>
    </lineage>
</organism>
<dbReference type="Gene3D" id="3.40.30.10">
    <property type="entry name" value="Glutaredoxin"/>
    <property type="match status" value="1"/>
</dbReference>
<evidence type="ECO:0000256" key="2">
    <source>
        <dbReference type="ARBA" id="ARBA00011245"/>
    </source>
</evidence>
<evidence type="ECO:0000256" key="8">
    <source>
        <dbReference type="ARBA" id="ARBA00023284"/>
    </source>
</evidence>
<dbReference type="GO" id="GO:0005737">
    <property type="term" value="C:cytoplasm"/>
    <property type="evidence" value="ECO:0007669"/>
    <property type="project" value="TreeGrafter"/>
</dbReference>
<evidence type="ECO:0000256" key="1">
    <source>
        <dbReference type="ARBA" id="ARBA00003330"/>
    </source>
</evidence>
<dbReference type="InterPro" id="IPR024706">
    <property type="entry name" value="Peroxiredoxin_AhpC-typ"/>
</dbReference>
<sequence length="168" mass="18883">MAAGKELLQMIPSDQVQLGQTVPDFTLPSSTGANLSLRDYAGKKVVLYFYPKDMTPGCTQEACDFRDCHGDFEKYNAVVLGISPDHVKSHEKFITKHDLPFPLLADTEHEVAERFGVWQLKKMCGKEYYGVIRSTFLIDEEGKLAKEWCKVKVNGHTEEVLAAVRELG</sequence>
<evidence type="ECO:0000256" key="7">
    <source>
        <dbReference type="ARBA" id="ARBA00023157"/>
    </source>
</evidence>
<dbReference type="InterPro" id="IPR050924">
    <property type="entry name" value="Peroxiredoxin_BCP/PrxQ"/>
</dbReference>
<keyword evidence="8" id="KW-0676">Redox-active center</keyword>
<accession>M9LHM2</accession>
<evidence type="ECO:0000256" key="6">
    <source>
        <dbReference type="ARBA" id="ARBA00023002"/>
    </source>
</evidence>
<dbReference type="CDD" id="cd03017">
    <property type="entry name" value="PRX_BCP"/>
    <property type="match status" value="1"/>
</dbReference>
<dbReference type="AlphaFoldDB" id="M9LHM2"/>
<dbReference type="Pfam" id="PF00578">
    <property type="entry name" value="AhpC-TSA"/>
    <property type="match status" value="1"/>
</dbReference>
<dbReference type="InterPro" id="IPR036249">
    <property type="entry name" value="Thioredoxin-like_sf"/>
</dbReference>
<keyword evidence="7" id="KW-1015">Disulfide bond</keyword>
<evidence type="ECO:0000256" key="13">
    <source>
        <dbReference type="PIRSR" id="PIRSR000239-1"/>
    </source>
</evidence>
<dbReference type="InterPro" id="IPR013766">
    <property type="entry name" value="Thioredoxin_domain"/>
</dbReference>
<dbReference type="PANTHER" id="PTHR42801">
    <property type="entry name" value="THIOREDOXIN-DEPENDENT PEROXIDE REDUCTASE"/>
    <property type="match status" value="1"/>
</dbReference>
<dbReference type="GO" id="GO:0008379">
    <property type="term" value="F:thioredoxin peroxidase activity"/>
    <property type="evidence" value="ECO:0007669"/>
    <property type="project" value="TreeGrafter"/>
</dbReference>
<protein>
    <recommendedName>
        <fullName evidence="3">thioredoxin-dependent peroxiredoxin</fullName>
        <ecNumber evidence="3">1.11.1.24</ecNumber>
    </recommendedName>
    <alternativeName>
        <fullName evidence="11">Bacterioferritin comigratory protein</fullName>
    </alternativeName>
    <alternativeName>
        <fullName evidence="9">Thioredoxin peroxidase</fullName>
    </alternativeName>
</protein>
<evidence type="ECO:0000256" key="10">
    <source>
        <dbReference type="ARBA" id="ARBA00038489"/>
    </source>
</evidence>
<evidence type="ECO:0000256" key="5">
    <source>
        <dbReference type="ARBA" id="ARBA00022862"/>
    </source>
</evidence>
<evidence type="ECO:0000256" key="4">
    <source>
        <dbReference type="ARBA" id="ARBA00022559"/>
    </source>
</evidence>
<dbReference type="PANTHER" id="PTHR42801:SF4">
    <property type="entry name" value="AHPC_TSA FAMILY PROTEIN"/>
    <property type="match status" value="1"/>
</dbReference>
<comment type="similarity">
    <text evidence="10">Belongs to the peroxiredoxin family. BCP/PrxQ subfamily.</text>
</comment>
<name>M9LHM2_PAEPP</name>
<reference evidence="15 16" key="1">
    <citation type="submission" date="2012-10" db="EMBL/GenBank/DDBJ databases">
        <title>Draft Genome Sequence of Paenibacillus popilliae ATCC 14706T.</title>
        <authorList>
            <person name="Iiyama K."/>
            <person name="Mori K."/>
            <person name="Mon H."/>
            <person name="Chieda Y."/>
            <person name="Lee J.M."/>
            <person name="Kusakabe T."/>
            <person name="Tashiro K."/>
            <person name="Asano S."/>
            <person name="Yasunaga-Aoki C."/>
            <person name="Shimizu S."/>
        </authorList>
    </citation>
    <scope>NUCLEOTIDE SEQUENCE [LARGE SCALE GENOMIC DNA]</scope>
    <source>
        <strain evidence="15 16">ATCC 14706</strain>
    </source>
</reference>
<feature type="active site" description="Cysteine sulfenic acid (-SOH) intermediate; for peroxidase activity" evidence="13">
    <location>
        <position position="58"/>
    </location>
</feature>
<dbReference type="NCBIfam" id="NF006960">
    <property type="entry name" value="PRK09437.1"/>
    <property type="match status" value="1"/>
</dbReference>
<evidence type="ECO:0000256" key="9">
    <source>
        <dbReference type="ARBA" id="ARBA00032824"/>
    </source>
</evidence>
<evidence type="ECO:0000259" key="14">
    <source>
        <dbReference type="PROSITE" id="PS51352"/>
    </source>
</evidence>
<dbReference type="EC" id="1.11.1.24" evidence="3"/>
<dbReference type="GO" id="GO:0045454">
    <property type="term" value="P:cell redox homeostasis"/>
    <property type="evidence" value="ECO:0007669"/>
    <property type="project" value="TreeGrafter"/>
</dbReference>
<evidence type="ECO:0000256" key="11">
    <source>
        <dbReference type="ARBA" id="ARBA00041373"/>
    </source>
</evidence>
<dbReference type="Proteomes" id="UP000029453">
    <property type="component" value="Unassembled WGS sequence"/>
</dbReference>
<comment type="subunit">
    <text evidence="2">Monomer.</text>
</comment>
<gene>
    <name evidence="15" type="ORF">PPOP_1722</name>
</gene>
<keyword evidence="5" id="KW-0049">Antioxidant</keyword>
<dbReference type="FunFam" id="3.40.30.10:FF:000007">
    <property type="entry name" value="Thioredoxin-dependent thiol peroxidase"/>
    <property type="match status" value="1"/>
</dbReference>
<dbReference type="InterPro" id="IPR000866">
    <property type="entry name" value="AhpC/TSA"/>
</dbReference>
<comment type="catalytic activity">
    <reaction evidence="12">
        <text>a hydroperoxide + [thioredoxin]-dithiol = an alcohol + [thioredoxin]-disulfide + H2O</text>
        <dbReference type="Rhea" id="RHEA:62620"/>
        <dbReference type="Rhea" id="RHEA-COMP:10698"/>
        <dbReference type="Rhea" id="RHEA-COMP:10700"/>
        <dbReference type="ChEBI" id="CHEBI:15377"/>
        <dbReference type="ChEBI" id="CHEBI:29950"/>
        <dbReference type="ChEBI" id="CHEBI:30879"/>
        <dbReference type="ChEBI" id="CHEBI:35924"/>
        <dbReference type="ChEBI" id="CHEBI:50058"/>
        <dbReference type="EC" id="1.11.1.24"/>
    </reaction>
</comment>
<keyword evidence="4" id="KW-0575">Peroxidase</keyword>
<evidence type="ECO:0000256" key="3">
    <source>
        <dbReference type="ARBA" id="ARBA00013017"/>
    </source>
</evidence>
<proteinExistence type="inferred from homology"/>
<keyword evidence="6" id="KW-0560">Oxidoreductase</keyword>
<keyword evidence="16" id="KW-1185">Reference proteome</keyword>
<dbReference type="PROSITE" id="PS51352">
    <property type="entry name" value="THIOREDOXIN_2"/>
    <property type="match status" value="1"/>
</dbReference>
<evidence type="ECO:0000256" key="12">
    <source>
        <dbReference type="ARBA" id="ARBA00049091"/>
    </source>
</evidence>
<comment type="function">
    <text evidence="1">Thiol-specific peroxidase that catalyzes the reduction of hydrogen peroxide and organic hydroperoxides to water and alcohols, respectively. Plays a role in cell protection against oxidative stress by detoxifying peroxides and as sensor of hydrogen peroxide-mediated signaling events.</text>
</comment>